<evidence type="ECO:0000256" key="5">
    <source>
        <dbReference type="ARBA" id="ARBA00048470"/>
    </source>
</evidence>
<dbReference type="RefSeq" id="WP_012939428.1">
    <property type="nucleotide sequence ID" value="NC_013741.1"/>
</dbReference>
<accession>D2RFL7</accession>
<dbReference type="PANTHER" id="PTHR43413:SF1">
    <property type="entry name" value="SIROHEME DECARBOXYLASE NIRL SUBUNIT"/>
    <property type="match status" value="1"/>
</dbReference>
<dbReference type="GeneID" id="8738658"/>
<dbReference type="Pfam" id="PF22451">
    <property type="entry name" value="NirdL-like_HTH"/>
    <property type="match status" value="1"/>
</dbReference>
<proteinExistence type="inferred from homology"/>
<feature type="domain" description="Siroheme decarboxylase AsnC-like ligand binding" evidence="6">
    <location>
        <begin position="70"/>
        <end position="151"/>
    </location>
</feature>
<dbReference type="AlphaFoldDB" id="D2RFL7"/>
<feature type="domain" description="Siroheme decarboxylase AsnC-like ligand binding" evidence="6">
    <location>
        <begin position="232"/>
        <end position="313"/>
    </location>
</feature>
<evidence type="ECO:0000313" key="9">
    <source>
        <dbReference type="Proteomes" id="UP000001901"/>
    </source>
</evidence>
<evidence type="ECO:0000259" key="6">
    <source>
        <dbReference type="Pfam" id="PF17805"/>
    </source>
</evidence>
<dbReference type="InterPro" id="IPR050684">
    <property type="entry name" value="HTH-Siroheme_Decarb"/>
</dbReference>
<dbReference type="eggNOG" id="arCOG01628">
    <property type="taxonomic scope" value="Archaea"/>
</dbReference>
<dbReference type="Pfam" id="PF17805">
    <property type="entry name" value="AsnC_trans_reg2"/>
    <property type="match status" value="2"/>
</dbReference>
<dbReference type="STRING" id="572546.Arcpr_0014"/>
<dbReference type="HOGENOM" id="CLU_049427_1_0_2"/>
<gene>
    <name evidence="8" type="ordered locus">Arcpr_0014</name>
</gene>
<dbReference type="GO" id="GO:0016829">
    <property type="term" value="F:lyase activity"/>
    <property type="evidence" value="ECO:0007669"/>
    <property type="project" value="UniProtKB-KW"/>
</dbReference>
<dbReference type="InterPro" id="IPR053953">
    <property type="entry name" value="NirdL-like_HTH"/>
</dbReference>
<evidence type="ECO:0000256" key="4">
    <source>
        <dbReference type="ARBA" id="ARBA00023471"/>
    </source>
</evidence>
<evidence type="ECO:0000256" key="2">
    <source>
        <dbReference type="ARBA" id="ARBA00023444"/>
    </source>
</evidence>
<keyword evidence="9" id="KW-1185">Reference proteome</keyword>
<sequence length="314" mass="36875">MSRELSSEDLELLMELQYNFPISETPYTDLAYRLDLDPDSVISKLSNFKKIGIIKRVGANLNYKAIGFIKVACLVAFACKDNDVQRIARVINESFPDINLKHNYLRDHERYKVWFTVKGESLEKIFEEVERVAKACDVKDYLILPSKRVYKMSVKYDLYKGISWSYGVERDPETVEDRDLIDLIIRLQNIPILERPFKFEGYSETEVVDIIKEMIKKGVFRDFYGVLRERAIGFKENGMNLVRTDEPEKIARKLLKYPQITHLVERGVPENWKYPIYFMVHASEREKIEDFKREVSEELGVEILTLYSVANLKD</sequence>
<evidence type="ECO:0000259" key="7">
    <source>
        <dbReference type="Pfam" id="PF22451"/>
    </source>
</evidence>
<dbReference type="Proteomes" id="UP000001901">
    <property type="component" value="Chromosome"/>
</dbReference>
<dbReference type="Gene3D" id="3.30.70.3460">
    <property type="match status" value="2"/>
</dbReference>
<dbReference type="PaxDb" id="572546-Arcpr_0014"/>
<organism evidence="8 9">
    <name type="scientific">Archaeoglobus profundus (strain DSM 5631 / JCM 9629 / NBRC 100127 / Av18)</name>
    <dbReference type="NCBI Taxonomy" id="572546"/>
    <lineage>
        <taxon>Archaea</taxon>
        <taxon>Methanobacteriati</taxon>
        <taxon>Methanobacteriota</taxon>
        <taxon>Archaeoglobi</taxon>
        <taxon>Archaeoglobales</taxon>
        <taxon>Archaeoglobaceae</taxon>
        <taxon>Archaeoglobus</taxon>
    </lineage>
</organism>
<keyword evidence="1" id="KW-0456">Lyase</keyword>
<dbReference type="PANTHER" id="PTHR43413">
    <property type="entry name" value="TRANSCRIPTIONAL REGULATOR, ASNC FAMILY"/>
    <property type="match status" value="1"/>
</dbReference>
<dbReference type="InterPro" id="IPR040523">
    <property type="entry name" value="AsnC_trans_reg2"/>
</dbReference>
<comment type="catalytic activity">
    <reaction evidence="5">
        <text>siroheme + 2 H(+) = 12,18-didecarboxysiroheme + 2 CO2</text>
        <dbReference type="Rhea" id="RHEA:19093"/>
        <dbReference type="ChEBI" id="CHEBI:15378"/>
        <dbReference type="ChEBI" id="CHEBI:16526"/>
        <dbReference type="ChEBI" id="CHEBI:60052"/>
        <dbReference type="ChEBI" id="CHEBI:140497"/>
        <dbReference type="EC" id="4.1.1.111"/>
    </reaction>
</comment>
<dbReference type="KEGG" id="apo:Arcpr_0014"/>
<dbReference type="OrthoDB" id="145939at2157"/>
<comment type="pathway">
    <text evidence="2">Porphyrin-containing compound metabolism.</text>
</comment>
<comment type="similarity">
    <text evidence="3">Belongs to the Ahb/Nir family.</text>
</comment>
<evidence type="ECO:0000313" key="8">
    <source>
        <dbReference type="EMBL" id="ADB57092.1"/>
    </source>
</evidence>
<dbReference type="Gene3D" id="1.10.10.2890">
    <property type="match status" value="1"/>
</dbReference>
<feature type="domain" description="Siroheme decarboxylase NirL-like HTH" evidence="7">
    <location>
        <begin position="10"/>
        <end position="54"/>
    </location>
</feature>
<dbReference type="EMBL" id="CP001857">
    <property type="protein sequence ID" value="ADB57092.1"/>
    <property type="molecule type" value="Genomic_DNA"/>
</dbReference>
<name>D2RFL7_ARCPA</name>
<evidence type="ECO:0000256" key="3">
    <source>
        <dbReference type="ARBA" id="ARBA00023457"/>
    </source>
</evidence>
<reference evidence="8 9" key="1">
    <citation type="journal article" date="2010" name="Stand. Genomic Sci.">
        <title>Complete genome sequence of Archaeoglobus profundus type strain (AV18).</title>
        <authorList>
            <person name="von Jan M."/>
            <person name="Lapidus A."/>
            <person name="Del Rio T.G."/>
            <person name="Copeland A."/>
            <person name="Tice H."/>
            <person name="Cheng J.F."/>
            <person name="Lucas S."/>
            <person name="Chen F."/>
            <person name="Nolan M."/>
            <person name="Goodwin L."/>
            <person name="Han C."/>
            <person name="Pitluck S."/>
            <person name="Liolios K."/>
            <person name="Ivanova N."/>
            <person name="Mavromatis K."/>
            <person name="Ovchinnikova G."/>
            <person name="Chertkov O."/>
            <person name="Pati A."/>
            <person name="Chen A."/>
            <person name="Palaniappan K."/>
            <person name="Land M."/>
            <person name="Hauser L."/>
            <person name="Chang Y.J."/>
            <person name="Jeffries C.D."/>
            <person name="Saunders E."/>
            <person name="Brettin T."/>
            <person name="Detter J.C."/>
            <person name="Chain P."/>
            <person name="Eichinger K."/>
            <person name="Huber H."/>
            <person name="Spring S."/>
            <person name="Rohde M."/>
            <person name="Goker M."/>
            <person name="Wirth R."/>
            <person name="Woyke T."/>
            <person name="Bristow J."/>
            <person name="Eisen J.A."/>
            <person name="Markowitz V."/>
            <person name="Hugenholtz P."/>
            <person name="Kyrpides N.C."/>
            <person name="Klenk H.P."/>
        </authorList>
    </citation>
    <scope>NUCLEOTIDE SEQUENCE [LARGE SCALE GENOMIC DNA]</scope>
    <source>
        <strain evidence="9">DSM 5631 / JCM 9629 / NBRC 100127 / Av18</strain>
    </source>
</reference>
<evidence type="ECO:0000256" key="1">
    <source>
        <dbReference type="ARBA" id="ARBA00023239"/>
    </source>
</evidence>
<protein>
    <recommendedName>
        <fullName evidence="4">siroheme decarboxylase</fullName>
        <ecNumber evidence="4">4.1.1.111</ecNumber>
    </recommendedName>
</protein>
<dbReference type="EC" id="4.1.1.111" evidence="4"/>